<organism evidence="1 2">
    <name type="scientific">Psilocybe cubensis</name>
    <name type="common">Psychedelic mushroom</name>
    <name type="synonym">Stropharia cubensis</name>
    <dbReference type="NCBI Taxonomy" id="181762"/>
    <lineage>
        <taxon>Eukaryota</taxon>
        <taxon>Fungi</taxon>
        <taxon>Dikarya</taxon>
        <taxon>Basidiomycota</taxon>
        <taxon>Agaricomycotina</taxon>
        <taxon>Agaricomycetes</taxon>
        <taxon>Agaricomycetidae</taxon>
        <taxon>Agaricales</taxon>
        <taxon>Agaricineae</taxon>
        <taxon>Strophariaceae</taxon>
        <taxon>Psilocybe</taxon>
    </lineage>
</organism>
<gene>
    <name evidence="1" type="ORF">JR316_0010083</name>
</gene>
<evidence type="ECO:0000313" key="1">
    <source>
        <dbReference type="EMBL" id="KAH9477851.1"/>
    </source>
</evidence>
<comment type="caution">
    <text evidence="1">The sequence shown here is derived from an EMBL/GenBank/DDBJ whole genome shotgun (WGS) entry which is preliminary data.</text>
</comment>
<protein>
    <submittedName>
        <fullName evidence="1">Uncharacterized protein</fullName>
    </submittedName>
</protein>
<evidence type="ECO:0000313" key="2">
    <source>
        <dbReference type="Proteomes" id="UP000664032"/>
    </source>
</evidence>
<accession>A0ACB8GRK1</accession>
<sequence length="474" mass="52644">MAFFSAGHNVMHISKFVVKIVFSAGLAFFLRLTENRLGYQFRFQKSLGSSRPANPGSSWQHPPKMDDAVPPTTEAVVPLVTETMISLVLETKPLVVQDTHGESNITGSSHPEVLYSAHNTSLMACIIGLSVCSLFAIIAATCIILSPSRHSIQKARPKLKAKPRSGSRWWNIVKWMWALNPRRQVPTGTNTSDGSGQSRGTSPELPGSYPVDFALGFGPPRTRDGSGNFCFVRGGMPPPPPPPPMHVEAMFENNWNDWLSFIILLPFILYVLRTTGRLLLRFMKSIMRRVSRRRAGPRLLRVFPDRPSKNPPLQVKVPKAPPAVVSSRNSTLTQDVIQSTNSQRSLPVRSQLASSIISGTRLLRKTLKILALITLLLHSCIFYMAPALIVLIMWYYLPDILLRLLSGPNPRSMVREQSQTANRPIDVDQISEESEANRTLVYTRAMHGSKSRPGKTVHTPADVPEAMGPCYVRV</sequence>
<dbReference type="EMBL" id="JAFIQS020000009">
    <property type="protein sequence ID" value="KAH9477851.1"/>
    <property type="molecule type" value="Genomic_DNA"/>
</dbReference>
<keyword evidence="2" id="KW-1185">Reference proteome</keyword>
<proteinExistence type="predicted"/>
<reference evidence="1" key="1">
    <citation type="submission" date="2021-10" db="EMBL/GenBank/DDBJ databases">
        <title>Psilocybe cubensis genome.</title>
        <authorList>
            <person name="Mckernan K.J."/>
            <person name="Crawford S."/>
            <person name="Trippe A."/>
            <person name="Kane L.T."/>
            <person name="Mclaughlin S."/>
        </authorList>
    </citation>
    <scope>NUCLEOTIDE SEQUENCE</scope>
    <source>
        <strain evidence="1">MGC-MH-2018</strain>
    </source>
</reference>
<name>A0ACB8GRK1_PSICU</name>
<dbReference type="Proteomes" id="UP000664032">
    <property type="component" value="Unassembled WGS sequence"/>
</dbReference>